<dbReference type="OrthoDB" id="9808543at2"/>
<evidence type="ECO:0000256" key="1">
    <source>
        <dbReference type="SAM" id="MobiDB-lite"/>
    </source>
</evidence>
<comment type="caution">
    <text evidence="3">The sequence shown here is derived from an EMBL/GenBank/DDBJ whole genome shotgun (WGS) entry which is preliminary data.</text>
</comment>
<keyword evidence="4" id="KW-1185">Reference proteome</keyword>
<feature type="transmembrane region" description="Helical" evidence="2">
    <location>
        <begin position="69"/>
        <end position="94"/>
    </location>
</feature>
<dbReference type="PANTHER" id="PTHR33428">
    <property type="entry name" value="CHLOROPHYLLASE-2, CHLOROPLASTIC"/>
    <property type="match status" value="1"/>
</dbReference>
<organism evidence="3 4">
    <name type="scientific">Paenibacillus spiritus</name>
    <dbReference type="NCBI Taxonomy" id="2496557"/>
    <lineage>
        <taxon>Bacteria</taxon>
        <taxon>Bacillati</taxon>
        <taxon>Bacillota</taxon>
        <taxon>Bacilli</taxon>
        <taxon>Bacillales</taxon>
        <taxon>Paenibacillaceae</taxon>
        <taxon>Paenibacillus</taxon>
    </lineage>
</organism>
<feature type="transmembrane region" description="Helical" evidence="2">
    <location>
        <begin position="45"/>
        <end position="63"/>
    </location>
</feature>
<dbReference type="Proteomes" id="UP000367750">
    <property type="component" value="Unassembled WGS sequence"/>
</dbReference>
<feature type="transmembrane region" description="Helical" evidence="2">
    <location>
        <begin position="101"/>
        <end position="120"/>
    </location>
</feature>
<feature type="region of interest" description="Disordered" evidence="1">
    <location>
        <begin position="612"/>
        <end position="634"/>
    </location>
</feature>
<protein>
    <submittedName>
        <fullName evidence="3">Alpha/beta hydrolase</fullName>
    </submittedName>
</protein>
<evidence type="ECO:0000313" key="4">
    <source>
        <dbReference type="Proteomes" id="UP000367750"/>
    </source>
</evidence>
<evidence type="ECO:0000256" key="2">
    <source>
        <dbReference type="SAM" id="Phobius"/>
    </source>
</evidence>
<dbReference type="InterPro" id="IPR029058">
    <property type="entry name" value="AB_hydrolase_fold"/>
</dbReference>
<dbReference type="AlphaFoldDB" id="A0A5J5G2E1"/>
<feature type="transmembrane region" description="Helical" evidence="2">
    <location>
        <begin position="157"/>
        <end position="181"/>
    </location>
</feature>
<dbReference type="PANTHER" id="PTHR33428:SF14">
    <property type="entry name" value="CARBOXYLESTERASE TYPE B DOMAIN-CONTAINING PROTEIN"/>
    <property type="match status" value="1"/>
</dbReference>
<reference evidence="3 4" key="1">
    <citation type="submission" date="2019-09" db="EMBL/GenBank/DDBJ databases">
        <title>Bacillus ochoae sp. nov., Paenibacillus whitsoniae sp. nov., Paenibacillus spiritus sp. nov. Isolated from the Mars Exploration Rover during spacecraft assembly.</title>
        <authorList>
            <person name="Seuylemezian A."/>
            <person name="Vaishampayan P."/>
        </authorList>
    </citation>
    <scope>NUCLEOTIDE SEQUENCE [LARGE SCALE GENOMIC DNA]</scope>
    <source>
        <strain evidence="3 4">MER_111</strain>
    </source>
</reference>
<dbReference type="GO" id="GO:0016787">
    <property type="term" value="F:hydrolase activity"/>
    <property type="evidence" value="ECO:0007669"/>
    <property type="project" value="UniProtKB-KW"/>
</dbReference>
<keyword evidence="3" id="KW-0378">Hydrolase</keyword>
<dbReference type="EMBL" id="VYKK01000020">
    <property type="protein sequence ID" value="KAA9000992.1"/>
    <property type="molecule type" value="Genomic_DNA"/>
</dbReference>
<accession>A0A5J5G2E1</accession>
<gene>
    <name evidence="3" type="ORF">F4V43_14185</name>
</gene>
<sequence length="803" mass="84070">MGVGLEYAPQRRRRGRKFREGIGRRIRGTFRRDTRLWRSALSGPWLLLFAAFGAVMAGIPTGLGRAADLLLAALAAAAVTLLAGGAAALLLSLAGLPAPRLFTGAMLSAAVALWTILHFSELAPEAAAAFALPLALGGGALGLAAALLLARRYRAGLALAAALLAGGLAAAAGLGLLPAALPGAMTADRDAAVIAPGAGEAAPPALAAPDPGQPGESAWRSFSYAAPGKRRGYEGAELASGSADAAAYIGDWPRLRRWYWGFDQHELPLNGRVWMPEGDGPAPLVLMLHGNHAMEDPSDAGYAYLGELLASRGYIAVSLDENFLNYSAWSGIPDNDFKVRAWLILKHLEQLASFSETPGNPFYGRIDYSRTALLGHSRGGQAVAMAADAGRWFAGDPALASAKRFRIGAVIALAPTDKPVDGLQASLDNVSYLTLQGARDADVNDFFGDRQYIRTFNAAGSGTFKASLYIEQANHSRFNTDWGAVDQALPTGLFLKRSEIMEAKEQRTIAKVYVSAFLETALRGSGDYVELFRDYRTGRNWLPASTAYFNRYQGEGFRTLADYEEDRNPATAAAGAVETSGLTVAEEQARDREGGEKGSYGAVLSLAAGGNLADGSGQDGGGQDDSEQDGSPGGLYRITLAAGAAERLELARASHLSFSMALLPAADGEQAAGTAASPEITVELTDADGAVARLPLADLMPPAPLPVTDFTVTPWLASRLDDGKFGSPSEAVYQTYRVPLTLLKDANPAFRPEETASVAFRMTGGSGRVMLDDIGFDGDSPALRLAVGTGAGAAGTAASSPIF</sequence>
<name>A0A5J5G2E1_9BACL</name>
<proteinExistence type="predicted"/>
<dbReference type="Gene3D" id="3.40.50.1820">
    <property type="entry name" value="alpha/beta hydrolase"/>
    <property type="match status" value="1"/>
</dbReference>
<feature type="region of interest" description="Disordered" evidence="1">
    <location>
        <begin position="572"/>
        <end position="597"/>
    </location>
</feature>
<keyword evidence="2" id="KW-1133">Transmembrane helix</keyword>
<feature type="transmembrane region" description="Helical" evidence="2">
    <location>
        <begin position="126"/>
        <end position="150"/>
    </location>
</feature>
<feature type="compositionally biased region" description="Basic and acidic residues" evidence="1">
    <location>
        <begin position="587"/>
        <end position="596"/>
    </location>
</feature>
<keyword evidence="2" id="KW-0812">Transmembrane</keyword>
<dbReference type="SUPFAM" id="SSF53474">
    <property type="entry name" value="alpha/beta-Hydrolases"/>
    <property type="match status" value="1"/>
</dbReference>
<keyword evidence="2" id="KW-0472">Membrane</keyword>
<dbReference type="RefSeq" id="WP_150458908.1">
    <property type="nucleotide sequence ID" value="NZ_VYKK01000020.1"/>
</dbReference>
<evidence type="ECO:0000313" key="3">
    <source>
        <dbReference type="EMBL" id="KAA9000992.1"/>
    </source>
</evidence>